<dbReference type="KEGG" id="cbw:RR42_m1168"/>
<dbReference type="STRING" id="68895.RR42_m1168"/>
<comment type="similarity">
    <text evidence="1 3">Belongs to the UreD family.</text>
</comment>
<reference evidence="4 5" key="1">
    <citation type="journal article" date="2015" name="Genome Announc.">
        <title>Complete Genome Sequence of Cupriavidus basilensis 4G11, Isolated from the Oak Ridge Field Research Center Site.</title>
        <authorList>
            <person name="Ray J."/>
            <person name="Waters R.J."/>
            <person name="Skerker J.M."/>
            <person name="Kuehl J.V."/>
            <person name="Price M.N."/>
            <person name="Huang J."/>
            <person name="Chakraborty R."/>
            <person name="Arkin A.P."/>
            <person name="Deutschbauer A."/>
        </authorList>
    </citation>
    <scope>NUCLEOTIDE SEQUENCE [LARGE SCALE GENOMIC DNA]</scope>
    <source>
        <strain evidence="4">4G11</strain>
    </source>
</reference>
<dbReference type="InterPro" id="IPR002669">
    <property type="entry name" value="UreD"/>
</dbReference>
<evidence type="ECO:0000313" key="4">
    <source>
        <dbReference type="EMBL" id="AJG18574.1"/>
    </source>
</evidence>
<comment type="subunit">
    <text evidence="3">UreD, UreF and UreG form a complex that acts as a GTP-hydrolysis-dependent molecular chaperone, activating the urease apoprotein by helping to assemble the nickel containing metallocenter of UreC. The UreE protein probably delivers the nickel.</text>
</comment>
<sequence length="300" mass="32135">MPDAFAIPTFMRHPDFPSTLAAPPAWEASLRLRFAARAERSALVERRHQGPLLVQKPLYPEGSICHVVILHPPAGVAGGDSLDIDVTVGAGAHAVLATPGATKWYKSLGREAAQRVTLTLEARARVDWLPQENIVFDDAHARLATTVTVAPGASAIGWDAVVLGRQASGETWSRGTLGMQTRVQGGGKRALWIESAQLDAASALRQAVAGLDGLNVMGTLWAVGDGATQELAETLAEQLPYRPDLRAGVTRLEQDGQSMLLLRVLGAQMEAVRHLMATAWSALREPIHGVPARPLRLWAT</sequence>
<organism evidence="4 5">
    <name type="scientific">Cupriavidus basilensis</name>
    <dbReference type="NCBI Taxonomy" id="68895"/>
    <lineage>
        <taxon>Bacteria</taxon>
        <taxon>Pseudomonadati</taxon>
        <taxon>Pseudomonadota</taxon>
        <taxon>Betaproteobacteria</taxon>
        <taxon>Burkholderiales</taxon>
        <taxon>Burkholderiaceae</taxon>
        <taxon>Cupriavidus</taxon>
    </lineage>
</organism>
<keyword evidence="3" id="KW-0963">Cytoplasm</keyword>
<dbReference type="PANTHER" id="PTHR33643:SF1">
    <property type="entry name" value="UREASE ACCESSORY PROTEIN D"/>
    <property type="match status" value="1"/>
</dbReference>
<proteinExistence type="inferred from homology"/>
<keyword evidence="2 3" id="KW-0143">Chaperone</keyword>
<dbReference type="AlphaFoldDB" id="A0A0C4Y8Q3"/>
<evidence type="ECO:0000256" key="3">
    <source>
        <dbReference type="HAMAP-Rule" id="MF_01384"/>
    </source>
</evidence>
<dbReference type="HAMAP" id="MF_01384">
    <property type="entry name" value="UreD"/>
    <property type="match status" value="1"/>
</dbReference>
<evidence type="ECO:0000256" key="2">
    <source>
        <dbReference type="ARBA" id="ARBA00023186"/>
    </source>
</evidence>
<dbReference type="Pfam" id="PF01774">
    <property type="entry name" value="UreD"/>
    <property type="match status" value="1"/>
</dbReference>
<evidence type="ECO:0000313" key="5">
    <source>
        <dbReference type="Proteomes" id="UP000031843"/>
    </source>
</evidence>
<comment type="subcellular location">
    <subcellularLocation>
        <location evidence="3">Cytoplasm</location>
    </subcellularLocation>
</comment>
<dbReference type="PANTHER" id="PTHR33643">
    <property type="entry name" value="UREASE ACCESSORY PROTEIN D"/>
    <property type="match status" value="1"/>
</dbReference>
<dbReference type="GO" id="GO:0016151">
    <property type="term" value="F:nickel cation binding"/>
    <property type="evidence" value="ECO:0007669"/>
    <property type="project" value="UniProtKB-UniRule"/>
</dbReference>
<dbReference type="Proteomes" id="UP000031843">
    <property type="component" value="Chromosome main"/>
</dbReference>
<dbReference type="GO" id="GO:0005737">
    <property type="term" value="C:cytoplasm"/>
    <property type="evidence" value="ECO:0007669"/>
    <property type="project" value="UniProtKB-SubCell"/>
</dbReference>
<name>A0A0C4Y8Q3_9BURK</name>
<dbReference type="EMBL" id="CP010536">
    <property type="protein sequence ID" value="AJG18574.1"/>
    <property type="molecule type" value="Genomic_DNA"/>
</dbReference>
<keyword evidence="3" id="KW-0996">Nickel insertion</keyword>
<keyword evidence="5" id="KW-1185">Reference proteome</keyword>
<accession>A0A0C4Y8Q3</accession>
<protein>
    <recommendedName>
        <fullName evidence="3">Urease accessory protein UreD</fullName>
    </recommendedName>
</protein>
<evidence type="ECO:0000256" key="1">
    <source>
        <dbReference type="ARBA" id="ARBA00007177"/>
    </source>
</evidence>
<gene>
    <name evidence="3" type="primary">ureD</name>
    <name evidence="4" type="ORF">RR42_m1168</name>
</gene>
<comment type="function">
    <text evidence="3">Required for maturation of urease via the functional incorporation of the urease nickel metallocenter.</text>
</comment>